<dbReference type="GeneID" id="104221584"/>
<reference evidence="3" key="2">
    <citation type="submission" date="2025-08" db="UniProtKB">
        <authorList>
            <consortium name="RefSeq"/>
        </authorList>
    </citation>
    <scope>IDENTIFICATION</scope>
    <source>
        <tissue evidence="3">Leaf</tissue>
    </source>
</reference>
<feature type="compositionally biased region" description="Low complexity" evidence="1">
    <location>
        <begin position="68"/>
        <end position="87"/>
    </location>
</feature>
<sequence>MAKTPEKNSPQKMAASNKTPIWDCGSSLYDSFELKSFERQLDSAIASRSLSMPHLPDRRILIPSSNSQQQQQEQQQTQPISKKSSKISRSFQKLLKSLFRQKQNNSPLFSGHKQSIGDGFYVIYDKSGALTTIPEGPECDNLSPEIKSLVRRTGSERFTVASIGISCA</sequence>
<dbReference type="PANTHER" id="PTHR33978">
    <property type="entry name" value="SERINE/THREONINE-KINASE"/>
    <property type="match status" value="1"/>
</dbReference>
<feature type="compositionally biased region" description="Polar residues" evidence="1">
    <location>
        <begin position="7"/>
        <end position="19"/>
    </location>
</feature>
<evidence type="ECO:0000256" key="1">
    <source>
        <dbReference type="SAM" id="MobiDB-lite"/>
    </source>
</evidence>
<feature type="region of interest" description="Disordered" evidence="1">
    <location>
        <begin position="62"/>
        <end position="87"/>
    </location>
</feature>
<accession>A0A1U7W9P0</accession>
<keyword evidence="2" id="KW-1185">Reference proteome</keyword>
<dbReference type="OrthoDB" id="1932439at2759"/>
<evidence type="ECO:0000313" key="3">
    <source>
        <dbReference type="RefSeq" id="XP_009770960.1"/>
    </source>
</evidence>
<dbReference type="KEGG" id="nsy:104221584"/>
<dbReference type="PANTHER" id="PTHR33978:SF4">
    <property type="entry name" value="SERINE_THREONINE-KINASE"/>
    <property type="match status" value="1"/>
</dbReference>
<organism evidence="2 3">
    <name type="scientific">Nicotiana sylvestris</name>
    <name type="common">Wood tobacco</name>
    <name type="synonym">South American tobacco</name>
    <dbReference type="NCBI Taxonomy" id="4096"/>
    <lineage>
        <taxon>Eukaryota</taxon>
        <taxon>Viridiplantae</taxon>
        <taxon>Streptophyta</taxon>
        <taxon>Embryophyta</taxon>
        <taxon>Tracheophyta</taxon>
        <taxon>Spermatophyta</taxon>
        <taxon>Magnoliopsida</taxon>
        <taxon>eudicotyledons</taxon>
        <taxon>Gunneridae</taxon>
        <taxon>Pentapetalae</taxon>
        <taxon>asterids</taxon>
        <taxon>lamiids</taxon>
        <taxon>Solanales</taxon>
        <taxon>Solanaceae</taxon>
        <taxon>Nicotianoideae</taxon>
        <taxon>Nicotianeae</taxon>
        <taxon>Nicotiana</taxon>
    </lineage>
</organism>
<dbReference type="AlphaFoldDB" id="A0A1U7W9P0"/>
<name>A0A1U7W9P0_NICSY</name>
<protein>
    <submittedName>
        <fullName evidence="3">Uncharacterized protein LOC104221584</fullName>
    </submittedName>
</protein>
<evidence type="ECO:0000313" key="2">
    <source>
        <dbReference type="Proteomes" id="UP000189701"/>
    </source>
</evidence>
<reference evidence="2" key="1">
    <citation type="journal article" date="2013" name="Genome Biol.">
        <title>Reference genomes and transcriptomes of Nicotiana sylvestris and Nicotiana tomentosiformis.</title>
        <authorList>
            <person name="Sierro N."/>
            <person name="Battey J.N."/>
            <person name="Ouadi S."/>
            <person name="Bovet L."/>
            <person name="Goepfert S."/>
            <person name="Bakaher N."/>
            <person name="Peitsch M.C."/>
            <person name="Ivanov N.V."/>
        </authorList>
    </citation>
    <scope>NUCLEOTIDE SEQUENCE [LARGE SCALE GENOMIC DNA]</scope>
</reference>
<dbReference type="eggNOG" id="ENOG502S314">
    <property type="taxonomic scope" value="Eukaryota"/>
</dbReference>
<feature type="region of interest" description="Disordered" evidence="1">
    <location>
        <begin position="1"/>
        <end position="23"/>
    </location>
</feature>
<dbReference type="RefSeq" id="XP_009770960.1">
    <property type="nucleotide sequence ID" value="XM_009772658.1"/>
</dbReference>
<gene>
    <name evidence="3" type="primary">LOC104221584</name>
</gene>
<dbReference type="Proteomes" id="UP000189701">
    <property type="component" value="Unplaced"/>
</dbReference>
<proteinExistence type="predicted"/>
<dbReference type="STRING" id="4096.A0A1U7W9P0"/>